<evidence type="ECO:0000313" key="6">
    <source>
        <dbReference type="EMBL" id="TRY73770.1"/>
    </source>
</evidence>
<dbReference type="Pfam" id="PF02984">
    <property type="entry name" value="Cyclin_C"/>
    <property type="match status" value="1"/>
</dbReference>
<comment type="caution">
    <text evidence="6">The sequence shown here is derived from an EMBL/GenBank/DDBJ whole genome shotgun (WGS) entry which is preliminary data.</text>
</comment>
<dbReference type="EMBL" id="VCGU01000007">
    <property type="protein sequence ID" value="TRY73770.1"/>
    <property type="molecule type" value="Genomic_DNA"/>
</dbReference>
<gene>
    <name evidence="6" type="ORF">TCAL_00955</name>
</gene>
<dbReference type="OrthoDB" id="306099at2759"/>
<evidence type="ECO:0000259" key="4">
    <source>
        <dbReference type="SMART" id="SM00385"/>
    </source>
</evidence>
<dbReference type="OMA" id="IEEVYPP"/>
<dbReference type="InterPro" id="IPR039361">
    <property type="entry name" value="Cyclin"/>
</dbReference>
<dbReference type="Gene3D" id="1.10.472.10">
    <property type="entry name" value="Cyclin-like"/>
    <property type="match status" value="2"/>
</dbReference>
<organism evidence="6 7">
    <name type="scientific">Tigriopus californicus</name>
    <name type="common">Marine copepod</name>
    <dbReference type="NCBI Taxonomy" id="6832"/>
    <lineage>
        <taxon>Eukaryota</taxon>
        <taxon>Metazoa</taxon>
        <taxon>Ecdysozoa</taxon>
        <taxon>Arthropoda</taxon>
        <taxon>Crustacea</taxon>
        <taxon>Multicrustacea</taxon>
        <taxon>Hexanauplia</taxon>
        <taxon>Copepoda</taxon>
        <taxon>Harpacticoida</taxon>
        <taxon>Harpacticidae</taxon>
        <taxon>Tigriopus</taxon>
    </lineage>
</organism>
<dbReference type="SMART" id="SM00385">
    <property type="entry name" value="CYCLIN"/>
    <property type="match status" value="1"/>
</dbReference>
<protein>
    <recommendedName>
        <fullName evidence="8">Cyclin N-terminal domain-containing protein</fullName>
    </recommendedName>
</protein>
<sequence length="450" mass="50812">MVDTLLCEEVFHSPAMRTPSLTEREYQDRIPQFCRAYKDRAILGHKRVIQNMLKLENFYVPNSVHYHNLQDEIKIHMRKIVVEWMLDVCIDQRCHVDVFLLATNIMDRFLSTIRLRKKQFQLLGACSIFLASKMMESNPISAVTLVKYTADTYDRDELLSMELLILSRLQWDLTAITAYDYLDHLLDVLQNPPVQTHDQEVLQDPAHFESLRRQSERLITLCNTDPQFMTVPPSIVASAALTSAMQQDFESQPPMGPLVNLNDLVDRLRKYTNIELDSLRHCIDQIEELFISGANPGHESNSTTSKDRTRLGESRLQGPSRGRQQDPSVSSDSLYYSSPDHSHATSLSRPSPSKTPTSGNQLTSSKSPSSFSSSTLSSSRTTTTTTNPLTPLNPPPPPPPFSPPCISNQPLLLPLEETGRESSFMEEEAMDKDQVQGGQTDLPSSENDDM</sequence>
<dbReference type="InterPro" id="IPR006671">
    <property type="entry name" value="Cyclin_N"/>
</dbReference>
<dbReference type="InterPro" id="IPR036915">
    <property type="entry name" value="Cyclin-like_sf"/>
</dbReference>
<accession>A0A553P7Z6</accession>
<dbReference type="AlphaFoldDB" id="A0A553P7Z6"/>
<evidence type="ECO:0008006" key="8">
    <source>
        <dbReference type="Google" id="ProtNLM"/>
    </source>
</evidence>
<name>A0A553P7Z6_TIGCA</name>
<dbReference type="InterPro" id="IPR013763">
    <property type="entry name" value="Cyclin-like_dom"/>
</dbReference>
<feature type="compositionally biased region" description="Low complexity" evidence="3">
    <location>
        <begin position="327"/>
        <end position="339"/>
    </location>
</feature>
<dbReference type="FunFam" id="1.10.472.10:FF:000096">
    <property type="entry name" value="G1/S-specific cyclin-D3 isoform X2"/>
    <property type="match status" value="1"/>
</dbReference>
<keyword evidence="1 2" id="KW-0195">Cyclin</keyword>
<evidence type="ECO:0000256" key="3">
    <source>
        <dbReference type="SAM" id="MobiDB-lite"/>
    </source>
</evidence>
<feature type="domain" description="Cyclin-like" evidence="4">
    <location>
        <begin position="83"/>
        <end position="167"/>
    </location>
</feature>
<evidence type="ECO:0000256" key="1">
    <source>
        <dbReference type="ARBA" id="ARBA00023127"/>
    </source>
</evidence>
<feature type="region of interest" description="Disordered" evidence="3">
    <location>
        <begin position="293"/>
        <end position="450"/>
    </location>
</feature>
<feature type="compositionally biased region" description="Polar residues" evidence="3">
    <location>
        <begin position="436"/>
        <end position="450"/>
    </location>
</feature>
<feature type="compositionally biased region" description="Pro residues" evidence="3">
    <location>
        <begin position="391"/>
        <end position="403"/>
    </location>
</feature>
<dbReference type="Proteomes" id="UP000318571">
    <property type="component" value="Chromosome 3"/>
</dbReference>
<feature type="domain" description="Cyclin C-terminal" evidence="5">
    <location>
        <begin position="176"/>
        <end position="320"/>
    </location>
</feature>
<dbReference type="Pfam" id="PF00134">
    <property type="entry name" value="Cyclin_N"/>
    <property type="match status" value="1"/>
</dbReference>
<dbReference type="SUPFAM" id="SSF47954">
    <property type="entry name" value="Cyclin-like"/>
    <property type="match status" value="2"/>
</dbReference>
<reference evidence="6 7" key="1">
    <citation type="journal article" date="2018" name="Nat. Ecol. Evol.">
        <title>Genomic signatures of mitonuclear coevolution across populations of Tigriopus californicus.</title>
        <authorList>
            <person name="Barreto F.S."/>
            <person name="Watson E.T."/>
            <person name="Lima T.G."/>
            <person name="Willett C.S."/>
            <person name="Edmands S."/>
            <person name="Li W."/>
            <person name="Burton R.S."/>
        </authorList>
    </citation>
    <scope>NUCLEOTIDE SEQUENCE [LARGE SCALE GENOMIC DNA]</scope>
    <source>
        <strain evidence="6 7">San Diego</strain>
    </source>
</reference>
<dbReference type="InterPro" id="IPR004367">
    <property type="entry name" value="Cyclin_C-dom"/>
</dbReference>
<comment type="similarity">
    <text evidence="2">Belongs to the cyclin family.</text>
</comment>
<proteinExistence type="inferred from homology"/>
<dbReference type="STRING" id="6832.A0A553P7Z6"/>
<keyword evidence="7" id="KW-1185">Reference proteome</keyword>
<feature type="compositionally biased region" description="Polar residues" evidence="3">
    <location>
        <begin position="344"/>
        <end position="361"/>
    </location>
</feature>
<evidence type="ECO:0000259" key="5">
    <source>
        <dbReference type="SMART" id="SM01332"/>
    </source>
</evidence>
<dbReference type="SMART" id="SM01332">
    <property type="entry name" value="Cyclin_C"/>
    <property type="match status" value="1"/>
</dbReference>
<feature type="compositionally biased region" description="Low complexity" evidence="3">
    <location>
        <begin position="362"/>
        <end position="390"/>
    </location>
</feature>
<evidence type="ECO:0000256" key="2">
    <source>
        <dbReference type="RuleBase" id="RU000383"/>
    </source>
</evidence>
<dbReference type="PANTHER" id="PTHR10177">
    <property type="entry name" value="CYCLINS"/>
    <property type="match status" value="1"/>
</dbReference>
<evidence type="ECO:0000313" key="7">
    <source>
        <dbReference type="Proteomes" id="UP000318571"/>
    </source>
</evidence>